<reference evidence="2" key="1">
    <citation type="submission" date="2020-06" db="EMBL/GenBank/DDBJ databases">
        <title>Characterization of fructooligosaccharide metabolism and fructooligosaccharide-degrading enzymes in human commensal butyrate producers.</title>
        <authorList>
            <person name="Tanno H."/>
            <person name="Fujii T."/>
            <person name="Hirano K."/>
            <person name="Maeno S."/>
            <person name="Tonozuka T."/>
            <person name="Sakamoto M."/>
            <person name="Ohkuma M."/>
            <person name="Tochio T."/>
            <person name="Endo A."/>
        </authorList>
    </citation>
    <scope>NUCLEOTIDE SEQUENCE</scope>
    <source>
        <strain evidence="2">JCM 31265</strain>
    </source>
</reference>
<keyword evidence="1" id="KW-1133">Transmembrane helix</keyword>
<dbReference type="AlphaFoldDB" id="A0AAI9K1U6"/>
<dbReference type="Pfam" id="PF07963">
    <property type="entry name" value="N_methyl"/>
    <property type="match status" value="1"/>
</dbReference>
<name>A0AAI9K1U6_9FIRM</name>
<dbReference type="InterPro" id="IPR012902">
    <property type="entry name" value="N_methyl_site"/>
</dbReference>
<evidence type="ECO:0000313" key="3">
    <source>
        <dbReference type="Proteomes" id="UP000660047"/>
    </source>
</evidence>
<keyword evidence="1" id="KW-0472">Membrane</keyword>
<dbReference type="Proteomes" id="UP000660047">
    <property type="component" value="Unassembled WGS sequence"/>
</dbReference>
<protein>
    <recommendedName>
        <fullName evidence="4">Prepilin-type N-terminal cleavage/methylation domain-containing protein</fullName>
    </recommendedName>
</protein>
<proteinExistence type="predicted"/>
<comment type="caution">
    <text evidence="2">The sequence shown here is derived from an EMBL/GenBank/DDBJ whole genome shotgun (WGS) entry which is preliminary data.</text>
</comment>
<gene>
    <name evidence="2" type="ORF">COEU31_11650</name>
</gene>
<evidence type="ECO:0000256" key="1">
    <source>
        <dbReference type="SAM" id="Phobius"/>
    </source>
</evidence>
<feature type="transmembrane region" description="Helical" evidence="1">
    <location>
        <begin position="9"/>
        <end position="28"/>
    </location>
</feature>
<keyword evidence="1" id="KW-0812">Transmembrane</keyword>
<dbReference type="EMBL" id="BLYL01000005">
    <property type="protein sequence ID" value="GFO94119.1"/>
    <property type="molecule type" value="Genomic_DNA"/>
</dbReference>
<sequence>MVKSNNKGFSLVEIIIAAAIFAILIYPITNALITATKTGTTSTKKQYAVEKAEEIMEIFKTADLSGNVNIPDGNGTKTYSFTKGTPSGKSITLPNSKTAEYSDTTYTCNDVSIGKSYETYTCQVDVNDAAYQVLKNGYVLAGLDGGATFKSDESGAIQTNATESGTIRNLDSKQSAIIIGATYNVAATGSNLDNLAYQYFLDAKLDVLRKYDVQYNHYLSGGGTFDEDHFQKNTKIKISKLGSTYTVECYVEYTDYTTVSVIRSQYESSGKNVYKPTTLYGDGIVYKQEFTNGLPPVYLLYVPAIYNGSYCTTDTITVDNSGISEKADVYVFETTAELSDTYKKIIREQFNVANVDDLTYTNAGKNTKMSDVKVRLKLAAGAKSSDLNVYANFDFDNVNSDYPVARLTEDQSDSVYMYDITVTLTDSKGNKTTVTGTRGK</sequence>
<accession>A0AAI9K1U6</accession>
<evidence type="ECO:0000313" key="2">
    <source>
        <dbReference type="EMBL" id="GFO94119.1"/>
    </source>
</evidence>
<dbReference type="NCBIfam" id="TIGR02532">
    <property type="entry name" value="IV_pilin_GFxxxE"/>
    <property type="match status" value="1"/>
</dbReference>
<dbReference type="RefSeq" id="WP_055223930.1">
    <property type="nucleotide sequence ID" value="NZ_BLYL01000005.1"/>
</dbReference>
<evidence type="ECO:0008006" key="4">
    <source>
        <dbReference type="Google" id="ProtNLM"/>
    </source>
</evidence>
<organism evidence="2 3">
    <name type="scientific">Coprococcus eutactus</name>
    <dbReference type="NCBI Taxonomy" id="33043"/>
    <lineage>
        <taxon>Bacteria</taxon>
        <taxon>Bacillati</taxon>
        <taxon>Bacillota</taxon>
        <taxon>Clostridia</taxon>
        <taxon>Lachnospirales</taxon>
        <taxon>Lachnospiraceae</taxon>
        <taxon>Coprococcus</taxon>
    </lineage>
</organism>